<comment type="caution">
    <text evidence="1">The sequence shown here is derived from an EMBL/GenBank/DDBJ whole genome shotgun (WGS) entry which is preliminary data.</text>
</comment>
<proteinExistence type="predicted"/>
<organism evidence="1 2">
    <name type="scientific">Clostridium puniceum</name>
    <dbReference type="NCBI Taxonomy" id="29367"/>
    <lineage>
        <taxon>Bacteria</taxon>
        <taxon>Bacillati</taxon>
        <taxon>Bacillota</taxon>
        <taxon>Clostridia</taxon>
        <taxon>Eubacteriales</taxon>
        <taxon>Clostridiaceae</taxon>
        <taxon>Clostridium</taxon>
    </lineage>
</organism>
<evidence type="ECO:0000313" key="2">
    <source>
        <dbReference type="Proteomes" id="UP000190890"/>
    </source>
</evidence>
<protein>
    <submittedName>
        <fullName evidence="1">Uncharacterized protein</fullName>
    </submittedName>
</protein>
<dbReference type="EMBL" id="LZZM01000113">
    <property type="protein sequence ID" value="OOM79049.1"/>
    <property type="molecule type" value="Genomic_DNA"/>
</dbReference>
<reference evidence="1 2" key="1">
    <citation type="submission" date="2016-05" db="EMBL/GenBank/DDBJ databases">
        <title>Microbial solvent formation.</title>
        <authorList>
            <person name="Poehlein A."/>
            <person name="Montoya Solano J.D."/>
            <person name="Flitsch S."/>
            <person name="Krabben P."/>
            <person name="Duerre P."/>
            <person name="Daniel R."/>
        </authorList>
    </citation>
    <scope>NUCLEOTIDE SEQUENCE [LARGE SCALE GENOMIC DNA]</scope>
    <source>
        <strain evidence="1 2">DSM 2619</strain>
    </source>
</reference>
<keyword evidence="2" id="KW-1185">Reference proteome</keyword>
<gene>
    <name evidence="1" type="ORF">CLPUN_17760</name>
</gene>
<name>A0A1S8TN24_9CLOT</name>
<evidence type="ECO:0000313" key="1">
    <source>
        <dbReference type="EMBL" id="OOM79049.1"/>
    </source>
</evidence>
<dbReference type="Proteomes" id="UP000190890">
    <property type="component" value="Unassembled WGS sequence"/>
</dbReference>
<dbReference type="AlphaFoldDB" id="A0A1S8TN24"/>
<dbReference type="RefSeq" id="WP_077846945.1">
    <property type="nucleotide sequence ID" value="NZ_LZZM01000113.1"/>
</dbReference>
<sequence length="64" mass="7217">MAYTNKMQIEISNIPKEKFDSLSQDIIRSIFKNGLDIEEQEGVEAGFSGNMCGTDFVLKDLEEV</sequence>
<accession>A0A1S8TN24</accession>